<comment type="caution">
    <text evidence="1">The sequence shown here is derived from an EMBL/GenBank/DDBJ whole genome shotgun (WGS) entry which is preliminary data.</text>
</comment>
<gene>
    <name evidence="1" type="ORF">RRG08_044228</name>
</gene>
<sequence>MSDCGDRQNEPPIRVYCGPTSPLRLSARSLREGSWVCRGDTYCVFTPVGITRGRSKCAEETRIVSSHQSVLPEVGLNVQRRHVLCLHTSRYYQRSVGLNTWRYSAVIETLHLGRVRRKKENEEEVKEGENRELKD</sequence>
<dbReference type="AlphaFoldDB" id="A0AAE0XXH8"/>
<name>A0AAE0XXH8_9GAST</name>
<keyword evidence="2" id="KW-1185">Reference proteome</keyword>
<evidence type="ECO:0000313" key="2">
    <source>
        <dbReference type="Proteomes" id="UP001283361"/>
    </source>
</evidence>
<evidence type="ECO:0000313" key="1">
    <source>
        <dbReference type="EMBL" id="KAK3721220.1"/>
    </source>
</evidence>
<dbReference type="Proteomes" id="UP001283361">
    <property type="component" value="Unassembled WGS sequence"/>
</dbReference>
<accession>A0AAE0XXH8</accession>
<dbReference type="EMBL" id="JAWDGP010007400">
    <property type="protein sequence ID" value="KAK3721220.1"/>
    <property type="molecule type" value="Genomic_DNA"/>
</dbReference>
<proteinExistence type="predicted"/>
<protein>
    <submittedName>
        <fullName evidence="1">Uncharacterized protein</fullName>
    </submittedName>
</protein>
<reference evidence="1" key="1">
    <citation type="journal article" date="2023" name="G3 (Bethesda)">
        <title>A reference genome for the long-term kleptoplast-retaining sea slug Elysia crispata morphotype clarki.</title>
        <authorList>
            <person name="Eastman K.E."/>
            <person name="Pendleton A.L."/>
            <person name="Shaikh M.A."/>
            <person name="Suttiyut T."/>
            <person name="Ogas R."/>
            <person name="Tomko P."/>
            <person name="Gavelis G."/>
            <person name="Widhalm J.R."/>
            <person name="Wisecaver J.H."/>
        </authorList>
    </citation>
    <scope>NUCLEOTIDE SEQUENCE</scope>
    <source>
        <strain evidence="1">ECLA1</strain>
    </source>
</reference>
<organism evidence="1 2">
    <name type="scientific">Elysia crispata</name>
    <name type="common">lettuce slug</name>
    <dbReference type="NCBI Taxonomy" id="231223"/>
    <lineage>
        <taxon>Eukaryota</taxon>
        <taxon>Metazoa</taxon>
        <taxon>Spiralia</taxon>
        <taxon>Lophotrochozoa</taxon>
        <taxon>Mollusca</taxon>
        <taxon>Gastropoda</taxon>
        <taxon>Heterobranchia</taxon>
        <taxon>Euthyneura</taxon>
        <taxon>Panpulmonata</taxon>
        <taxon>Sacoglossa</taxon>
        <taxon>Placobranchoidea</taxon>
        <taxon>Plakobranchidae</taxon>
        <taxon>Elysia</taxon>
    </lineage>
</organism>